<dbReference type="AlphaFoldDB" id="A0A9Q1AV88"/>
<dbReference type="CDD" id="cd22209">
    <property type="entry name" value="EMC10"/>
    <property type="match status" value="1"/>
</dbReference>
<keyword evidence="5" id="KW-0812">Transmembrane</keyword>
<evidence type="ECO:0000256" key="2">
    <source>
        <dbReference type="ARBA" id="ARBA00007695"/>
    </source>
</evidence>
<sequence length="267" mass="28655">MAAKAGKAAGFGLRAFPVFLFLLPPLPFLAQAAGVGSCRGESGLRTGEVRDSEACGLSLQLEHSFELDDSIQFRKRGTLQWNVGPEPGLSLSQKQLTEEERNKLREVAAEGGLYRVRISRRPLGGIEEVGVEFVASFVRACSMVESHLSDRLTVHTDVAGNVIGLSMVTVPSFCHGAEVEDVDLELFNTTVLLQQPIPAAVPETAAFIERMEQEQAQKAKNPQEQKSFFAKYWMYIIPIVLFLMMSGAPDAGGQGGGNGGSAGGGGR</sequence>
<evidence type="ECO:0000256" key="10">
    <source>
        <dbReference type="SAM" id="SignalP"/>
    </source>
</evidence>
<evidence type="ECO:0000313" key="12">
    <source>
        <dbReference type="Proteomes" id="UP001142489"/>
    </source>
</evidence>
<reference evidence="11" key="1">
    <citation type="journal article" date="2023" name="DNA Res.">
        <title>Chromosome-level genome assembly of Phrynocephalus forsythii using third-generation DNA sequencing and Hi-C analysis.</title>
        <authorList>
            <person name="Qi Y."/>
            <person name="Zhao W."/>
            <person name="Zhao Y."/>
            <person name="Niu C."/>
            <person name="Cao S."/>
            <person name="Zhang Y."/>
        </authorList>
    </citation>
    <scope>NUCLEOTIDE SEQUENCE</scope>
    <source>
        <tissue evidence="11">Muscle</tissue>
    </source>
</reference>
<keyword evidence="8" id="KW-1133">Transmembrane helix</keyword>
<comment type="subunit">
    <text evidence="3">Component of the ER membrane protein complex (EMC).</text>
</comment>
<keyword evidence="9" id="KW-0472">Membrane</keyword>
<dbReference type="PANTHER" id="PTHR21397:SF4">
    <property type="entry name" value="ER MEMBRANE PROTEIN COMPLEX SUBUNIT 10"/>
    <property type="match status" value="1"/>
</dbReference>
<accession>A0A9Q1AV88</accession>
<evidence type="ECO:0000256" key="3">
    <source>
        <dbReference type="ARBA" id="ARBA00011276"/>
    </source>
</evidence>
<gene>
    <name evidence="11" type="ORF">JRQ81_005448</name>
</gene>
<feature type="chain" id="PRO_5040327278" description="ER membrane protein complex subunit 10" evidence="10">
    <location>
        <begin position="33"/>
        <end position="267"/>
    </location>
</feature>
<dbReference type="GO" id="GO:0072546">
    <property type="term" value="C:EMC complex"/>
    <property type="evidence" value="ECO:0007669"/>
    <property type="project" value="TreeGrafter"/>
</dbReference>
<keyword evidence="12" id="KW-1185">Reference proteome</keyword>
<dbReference type="EMBL" id="JAPFRF010000012">
    <property type="protein sequence ID" value="KAJ7313770.1"/>
    <property type="molecule type" value="Genomic_DNA"/>
</dbReference>
<comment type="subcellular location">
    <subcellularLocation>
        <location evidence="1">Endoplasmic reticulum membrane</location>
        <topology evidence="1">Single-pass type I membrane protein</topology>
    </subcellularLocation>
</comment>
<name>A0A9Q1AV88_9SAUR</name>
<protein>
    <recommendedName>
        <fullName evidence="4">ER membrane protein complex subunit 10</fullName>
    </recommendedName>
</protein>
<dbReference type="Pfam" id="PF21203">
    <property type="entry name" value="ECM10"/>
    <property type="match status" value="1"/>
</dbReference>
<evidence type="ECO:0000256" key="4">
    <source>
        <dbReference type="ARBA" id="ARBA00020105"/>
    </source>
</evidence>
<evidence type="ECO:0000256" key="6">
    <source>
        <dbReference type="ARBA" id="ARBA00022729"/>
    </source>
</evidence>
<organism evidence="11 12">
    <name type="scientific">Phrynocephalus forsythii</name>
    <dbReference type="NCBI Taxonomy" id="171643"/>
    <lineage>
        <taxon>Eukaryota</taxon>
        <taxon>Metazoa</taxon>
        <taxon>Chordata</taxon>
        <taxon>Craniata</taxon>
        <taxon>Vertebrata</taxon>
        <taxon>Euteleostomi</taxon>
        <taxon>Lepidosauria</taxon>
        <taxon>Squamata</taxon>
        <taxon>Bifurcata</taxon>
        <taxon>Unidentata</taxon>
        <taxon>Episquamata</taxon>
        <taxon>Toxicofera</taxon>
        <taxon>Iguania</taxon>
        <taxon>Acrodonta</taxon>
        <taxon>Agamidae</taxon>
        <taxon>Agaminae</taxon>
        <taxon>Phrynocephalus</taxon>
    </lineage>
</organism>
<evidence type="ECO:0000256" key="7">
    <source>
        <dbReference type="ARBA" id="ARBA00022824"/>
    </source>
</evidence>
<dbReference type="Proteomes" id="UP001142489">
    <property type="component" value="Unassembled WGS sequence"/>
</dbReference>
<evidence type="ECO:0000256" key="8">
    <source>
        <dbReference type="ARBA" id="ARBA00022989"/>
    </source>
</evidence>
<comment type="caution">
    <text evidence="11">The sequence shown here is derived from an EMBL/GenBank/DDBJ whole genome shotgun (WGS) entry which is preliminary data.</text>
</comment>
<evidence type="ECO:0000313" key="11">
    <source>
        <dbReference type="EMBL" id="KAJ7313770.1"/>
    </source>
</evidence>
<evidence type="ECO:0000256" key="5">
    <source>
        <dbReference type="ARBA" id="ARBA00022692"/>
    </source>
</evidence>
<dbReference type="OrthoDB" id="1894652at2759"/>
<proteinExistence type="inferred from homology"/>
<evidence type="ECO:0000256" key="1">
    <source>
        <dbReference type="ARBA" id="ARBA00004115"/>
    </source>
</evidence>
<evidence type="ECO:0000256" key="9">
    <source>
        <dbReference type="ARBA" id="ARBA00023136"/>
    </source>
</evidence>
<feature type="signal peptide" evidence="10">
    <location>
        <begin position="1"/>
        <end position="32"/>
    </location>
</feature>
<keyword evidence="7" id="KW-0256">Endoplasmic reticulum</keyword>
<comment type="similarity">
    <text evidence="2">Belongs to the EMC10 family.</text>
</comment>
<dbReference type="PANTHER" id="PTHR21397">
    <property type="entry name" value="CHROMATIN COMPLEXES SUBUNIT BAP18-RELATED"/>
    <property type="match status" value="1"/>
</dbReference>
<keyword evidence="6 10" id="KW-0732">Signal</keyword>